<dbReference type="Proteomes" id="UP001172457">
    <property type="component" value="Chromosome 4"/>
</dbReference>
<dbReference type="SUPFAM" id="SSF46785">
    <property type="entry name" value="Winged helix' DNA-binding domain"/>
    <property type="match status" value="1"/>
</dbReference>
<dbReference type="Gene3D" id="1.10.8.430">
    <property type="entry name" value="Helical domain of apoptotic protease-activating factors"/>
    <property type="match status" value="1"/>
</dbReference>
<dbReference type="SMART" id="SM00369">
    <property type="entry name" value="LRR_TYP"/>
    <property type="match status" value="3"/>
</dbReference>
<evidence type="ECO:0000313" key="7">
    <source>
        <dbReference type="Proteomes" id="UP001172457"/>
    </source>
</evidence>
<dbReference type="FunFam" id="3.40.50.10140:FF:000007">
    <property type="entry name" value="Disease resistance protein (TIR-NBS-LRR class)"/>
    <property type="match status" value="1"/>
</dbReference>
<evidence type="ECO:0000313" key="6">
    <source>
        <dbReference type="EMBL" id="KAJ9552415.1"/>
    </source>
</evidence>
<dbReference type="PROSITE" id="PS50104">
    <property type="entry name" value="TIR"/>
    <property type="match status" value="1"/>
</dbReference>
<dbReference type="InterPro" id="IPR000157">
    <property type="entry name" value="TIR_dom"/>
</dbReference>
<dbReference type="AlphaFoldDB" id="A0AA38TCV7"/>
<keyword evidence="7" id="KW-1185">Reference proteome</keyword>
<keyword evidence="1" id="KW-0433">Leucine-rich repeat</keyword>
<dbReference type="InterPro" id="IPR042197">
    <property type="entry name" value="Apaf_helical"/>
</dbReference>
<dbReference type="InterPro" id="IPR035897">
    <property type="entry name" value="Toll_tir_struct_dom_sf"/>
</dbReference>
<evidence type="ECO:0000256" key="3">
    <source>
        <dbReference type="ARBA" id="ARBA00022821"/>
    </source>
</evidence>
<dbReference type="Pfam" id="PF00931">
    <property type="entry name" value="NB-ARC"/>
    <property type="match status" value="1"/>
</dbReference>
<keyword evidence="4" id="KW-0520">NAD</keyword>
<dbReference type="Gene3D" id="3.80.10.10">
    <property type="entry name" value="Ribonuclease Inhibitor"/>
    <property type="match status" value="2"/>
</dbReference>
<dbReference type="PRINTS" id="PR00364">
    <property type="entry name" value="DISEASERSIST"/>
</dbReference>
<dbReference type="InterPro" id="IPR044974">
    <property type="entry name" value="Disease_R_plants"/>
</dbReference>
<dbReference type="InterPro" id="IPR032675">
    <property type="entry name" value="LRR_dom_sf"/>
</dbReference>
<keyword evidence="2" id="KW-0677">Repeat</keyword>
<comment type="caution">
    <text evidence="6">The sequence shown here is derived from an EMBL/GenBank/DDBJ whole genome shotgun (WGS) entry which is preliminary data.</text>
</comment>
<reference evidence="6" key="1">
    <citation type="submission" date="2023-03" db="EMBL/GenBank/DDBJ databases">
        <title>Chromosome-scale reference genome and RAD-based genetic map of yellow starthistle (Centaurea solstitialis) reveal putative structural variation and QTLs associated with invader traits.</title>
        <authorList>
            <person name="Reatini B."/>
            <person name="Cang F.A."/>
            <person name="Jiang Q."/>
            <person name="Mckibben M.T.W."/>
            <person name="Barker M.S."/>
            <person name="Rieseberg L.H."/>
            <person name="Dlugosch K.M."/>
        </authorList>
    </citation>
    <scope>NUCLEOTIDE SEQUENCE</scope>
    <source>
        <strain evidence="6">CAN-66</strain>
        <tissue evidence="6">Leaf</tissue>
    </source>
</reference>
<evidence type="ECO:0000259" key="5">
    <source>
        <dbReference type="PROSITE" id="PS50104"/>
    </source>
</evidence>
<dbReference type="GO" id="GO:0043531">
    <property type="term" value="F:ADP binding"/>
    <property type="evidence" value="ECO:0007669"/>
    <property type="project" value="InterPro"/>
</dbReference>
<dbReference type="GO" id="GO:0006952">
    <property type="term" value="P:defense response"/>
    <property type="evidence" value="ECO:0007669"/>
    <property type="project" value="UniProtKB-KW"/>
</dbReference>
<evidence type="ECO:0000256" key="4">
    <source>
        <dbReference type="ARBA" id="ARBA00023027"/>
    </source>
</evidence>
<dbReference type="GO" id="GO:0007165">
    <property type="term" value="P:signal transduction"/>
    <property type="evidence" value="ECO:0007669"/>
    <property type="project" value="InterPro"/>
</dbReference>
<dbReference type="SUPFAM" id="SSF52540">
    <property type="entry name" value="P-loop containing nucleoside triphosphate hydrolases"/>
    <property type="match status" value="1"/>
</dbReference>
<dbReference type="SUPFAM" id="SSF52200">
    <property type="entry name" value="Toll/Interleukin receptor TIR domain"/>
    <property type="match status" value="1"/>
</dbReference>
<evidence type="ECO:0000256" key="2">
    <source>
        <dbReference type="ARBA" id="ARBA00022737"/>
    </source>
</evidence>
<dbReference type="InterPro" id="IPR002182">
    <property type="entry name" value="NB-ARC"/>
</dbReference>
<sequence>MATSSTLSIHKSSFKYDVFLSFRGEDTRTNFVDHLYHALKRESIETYKDDKNLEKGKKISKELIEAIQDSRFHVIVFSKNYASSSWCLDELVKIMECQKTMSEQTVYPIFFDVEPTEVRKQSGEFGKAFAKHENDEAATKWKEALVEATSLSGWHLRTTADGYFLHHMSAIFLSFCMRTRINGVVSSLSTFTDEFCMIGLTGMGGIGKITLARAVFDHICNEFEGSSFVENVRESSSTLLLGLRSLQQQVLRDVLNRQDIIVNGVFDGKTMMKKHMPSRKVLVVLDDVDHIDQLKALAGEPNWFMKGSRIIITTRDKQVLVAHKVNLIHDVNLLTGEEAICLLSRCAFGTESPSSRYKELARQVVRYAAGLPLTITILGSSLCDANEDVWIDTLAELEKIPLDGTLQKLELSYKGLDSSCKEIFLDVACILKGWKEHEAIRVLESCGFHAIRGLSVLEKKSLITISGDGCLDMHDHIQEMGRYIVRRLHPDEPNKHSRLWIDEEIVDVVANNRGTEETKCVKFRLDSWSNINNPETGMKGLGNMEKLRLLLVYGYGSSWEFDEVGEYFPNSLKYLAWPNYPFCSLPKTFQASNLVALEMYNSNIVQLWEGGERKVLDKLRFLHLSYSTLTTLDLGLTPNLEMLDLQSCYYLVELHIHVKCPKLKSLNLNGTRLSILDLRPTPNIETLNLVGCKDLVELDMPHECLQLKSLNLNCPKLGSLNLGRTPNIEILNLEKCKYLLELDMPRKCPQLKSLNLSCPRLRSLNLDNLVFPKLENLDIRGYSELKTLDLGRTPNLKSLHLKKCSNLVELQAPIGGLKNLIHLESQGVLRFTDIEILNKGGLPELKLFVKSVDICPLHPDNSFPKFQFECSYEEDLPSSIGNIEKLISVGFSCACTDLQSFYGSICGLQHLTNLTLHGSIPEAPKDLDRLQCLEKLTLWSTNIKHLPDSILLLKHLKILRLIGCKLLEMLPEDLCRLECLEMLVLTECIVLRDIPNNICTMKCLKHFYLGYCKRVKELPEELGRLECLEELDIRGTCINHLPQSVLSLKKGLRIVGSMELLELYKSLPQIKTTDFGTHGYIDL</sequence>
<evidence type="ECO:0000256" key="1">
    <source>
        <dbReference type="ARBA" id="ARBA00022614"/>
    </source>
</evidence>
<dbReference type="PANTHER" id="PTHR11017:SF544">
    <property type="entry name" value="ADP-RIBOSYL CYCLASE_CYCLIC ADP-RIBOSE HYDROLASE"/>
    <property type="match status" value="1"/>
</dbReference>
<dbReference type="InterPro" id="IPR058192">
    <property type="entry name" value="WHD_ROQ1-like"/>
</dbReference>
<dbReference type="Gene3D" id="3.40.50.300">
    <property type="entry name" value="P-loop containing nucleotide triphosphate hydrolases"/>
    <property type="match status" value="1"/>
</dbReference>
<dbReference type="PANTHER" id="PTHR11017">
    <property type="entry name" value="LEUCINE-RICH REPEAT-CONTAINING PROTEIN"/>
    <property type="match status" value="1"/>
</dbReference>
<dbReference type="SUPFAM" id="SSF52058">
    <property type="entry name" value="L domain-like"/>
    <property type="match status" value="2"/>
</dbReference>
<dbReference type="EMBL" id="JARYMX010000004">
    <property type="protein sequence ID" value="KAJ9552415.1"/>
    <property type="molecule type" value="Genomic_DNA"/>
</dbReference>
<accession>A0AA38TCV7</accession>
<dbReference type="InterPro" id="IPR027417">
    <property type="entry name" value="P-loop_NTPase"/>
</dbReference>
<protein>
    <recommendedName>
        <fullName evidence="5">TIR domain-containing protein</fullName>
    </recommendedName>
</protein>
<feature type="domain" description="TIR" evidence="5">
    <location>
        <begin position="14"/>
        <end position="172"/>
    </location>
</feature>
<dbReference type="Pfam" id="PF01582">
    <property type="entry name" value="TIR"/>
    <property type="match status" value="1"/>
</dbReference>
<dbReference type="InterPro" id="IPR036390">
    <property type="entry name" value="WH_DNA-bd_sf"/>
</dbReference>
<dbReference type="Gene3D" id="3.40.50.10140">
    <property type="entry name" value="Toll/interleukin-1 receptor homology (TIR) domain"/>
    <property type="match status" value="1"/>
</dbReference>
<name>A0AA38TCV7_9ASTR</name>
<keyword evidence="3" id="KW-0611">Plant defense</keyword>
<dbReference type="InterPro" id="IPR003591">
    <property type="entry name" value="Leu-rich_rpt_typical-subtyp"/>
</dbReference>
<dbReference type="Pfam" id="PF23282">
    <property type="entry name" value="WHD_ROQ1"/>
    <property type="match status" value="1"/>
</dbReference>
<organism evidence="6 7">
    <name type="scientific">Centaurea solstitialis</name>
    <name type="common">yellow star-thistle</name>
    <dbReference type="NCBI Taxonomy" id="347529"/>
    <lineage>
        <taxon>Eukaryota</taxon>
        <taxon>Viridiplantae</taxon>
        <taxon>Streptophyta</taxon>
        <taxon>Embryophyta</taxon>
        <taxon>Tracheophyta</taxon>
        <taxon>Spermatophyta</taxon>
        <taxon>Magnoliopsida</taxon>
        <taxon>eudicotyledons</taxon>
        <taxon>Gunneridae</taxon>
        <taxon>Pentapetalae</taxon>
        <taxon>asterids</taxon>
        <taxon>campanulids</taxon>
        <taxon>Asterales</taxon>
        <taxon>Asteraceae</taxon>
        <taxon>Carduoideae</taxon>
        <taxon>Cardueae</taxon>
        <taxon>Centaureinae</taxon>
        <taxon>Centaurea</taxon>
    </lineage>
</organism>
<gene>
    <name evidence="6" type="ORF">OSB04_016460</name>
</gene>
<dbReference type="SMART" id="SM00255">
    <property type="entry name" value="TIR"/>
    <property type="match status" value="1"/>
</dbReference>
<proteinExistence type="predicted"/>